<feature type="compositionally biased region" description="Acidic residues" evidence="1">
    <location>
        <begin position="1"/>
        <end position="12"/>
    </location>
</feature>
<feature type="compositionally biased region" description="Low complexity" evidence="1">
    <location>
        <begin position="60"/>
        <end position="80"/>
    </location>
</feature>
<gene>
    <name evidence="2" type="ORF">LX16_1583</name>
</gene>
<accession>A0A562VDC8</accession>
<organism evidence="2 3">
    <name type="scientific">Stackebrandtia albiflava</name>
    <dbReference type="NCBI Taxonomy" id="406432"/>
    <lineage>
        <taxon>Bacteria</taxon>
        <taxon>Bacillati</taxon>
        <taxon>Actinomycetota</taxon>
        <taxon>Actinomycetes</taxon>
        <taxon>Glycomycetales</taxon>
        <taxon>Glycomycetaceae</taxon>
        <taxon>Stackebrandtia</taxon>
    </lineage>
</organism>
<comment type="caution">
    <text evidence="2">The sequence shown here is derived from an EMBL/GenBank/DDBJ whole genome shotgun (WGS) entry which is preliminary data.</text>
</comment>
<reference evidence="2 3" key="1">
    <citation type="journal article" date="2013" name="Stand. Genomic Sci.">
        <title>Genomic Encyclopedia of Type Strains, Phase I: The one thousand microbial genomes (KMG-I) project.</title>
        <authorList>
            <person name="Kyrpides N.C."/>
            <person name="Woyke T."/>
            <person name="Eisen J.A."/>
            <person name="Garrity G."/>
            <person name="Lilburn T.G."/>
            <person name="Beck B.J."/>
            <person name="Whitman W.B."/>
            <person name="Hugenholtz P."/>
            <person name="Klenk H.P."/>
        </authorList>
    </citation>
    <scope>NUCLEOTIDE SEQUENCE [LARGE SCALE GENOMIC DNA]</scope>
    <source>
        <strain evidence="2 3">DSM 45044</strain>
    </source>
</reference>
<evidence type="ECO:0000313" key="2">
    <source>
        <dbReference type="EMBL" id="TWJ15865.1"/>
    </source>
</evidence>
<feature type="compositionally biased region" description="Acidic residues" evidence="1">
    <location>
        <begin position="19"/>
        <end position="59"/>
    </location>
</feature>
<protein>
    <submittedName>
        <fullName evidence="2">Uncharacterized protein</fullName>
    </submittedName>
</protein>
<evidence type="ECO:0000256" key="1">
    <source>
        <dbReference type="SAM" id="MobiDB-lite"/>
    </source>
</evidence>
<evidence type="ECO:0000313" key="3">
    <source>
        <dbReference type="Proteomes" id="UP000321617"/>
    </source>
</evidence>
<dbReference type="EMBL" id="VLLL01000005">
    <property type="protein sequence ID" value="TWJ15865.1"/>
    <property type="molecule type" value="Genomic_DNA"/>
</dbReference>
<feature type="region of interest" description="Disordered" evidence="1">
    <location>
        <begin position="1"/>
        <end position="115"/>
    </location>
</feature>
<name>A0A562VDC8_9ACTN</name>
<sequence>MDSWPEPDEAGDDGTGFDAFDEPGFDDDTLDLSDPADDFDDDPAADDEPGDDTPQDTPDDTGPPGDDFDTTPDPVTGTDPDAVDFADGDAFTPDFPPQLELDPMPEPVDGPPWSDADLLGDTVDTFTWNTLDTTAVTDDLLSMDASTGDWNSLLQSDDPAVAGLARWWQP</sequence>
<dbReference type="AlphaFoldDB" id="A0A562VDC8"/>
<proteinExistence type="predicted"/>
<keyword evidence="3" id="KW-1185">Reference proteome</keyword>
<dbReference type="Proteomes" id="UP000321617">
    <property type="component" value="Unassembled WGS sequence"/>
</dbReference>